<evidence type="ECO:0000313" key="2">
    <source>
        <dbReference type="EMBL" id="REL31302.1"/>
    </source>
</evidence>
<keyword evidence="1" id="KW-0732">Signal</keyword>
<gene>
    <name evidence="2" type="ORF">DXX94_11590</name>
</gene>
<accession>A0A3E0U5Q7</accession>
<dbReference type="EMBL" id="QUOT01000001">
    <property type="protein sequence ID" value="REL31302.1"/>
    <property type="molecule type" value="Genomic_DNA"/>
</dbReference>
<sequence length="62" mass="6928">MGKKLKILVTCIVLSSVAVAVDYKSENLKQEEIITGNDLGTFDPPKTVDSFLDKIRNYLRQA</sequence>
<dbReference type="RefSeq" id="WP_116016028.1">
    <property type="nucleotide sequence ID" value="NZ_QUOT01000001.1"/>
</dbReference>
<organism evidence="2 3">
    <name type="scientific">Thalassotalea euphylliae</name>
    <dbReference type="NCBI Taxonomy" id="1655234"/>
    <lineage>
        <taxon>Bacteria</taxon>
        <taxon>Pseudomonadati</taxon>
        <taxon>Pseudomonadota</taxon>
        <taxon>Gammaproteobacteria</taxon>
        <taxon>Alteromonadales</taxon>
        <taxon>Colwelliaceae</taxon>
        <taxon>Thalassotalea</taxon>
    </lineage>
</organism>
<protein>
    <submittedName>
        <fullName evidence="2">Uncharacterized protein</fullName>
    </submittedName>
</protein>
<reference evidence="3" key="1">
    <citation type="submission" date="2018-08" db="EMBL/GenBank/DDBJ databases">
        <title>Thalassotalea euphylliae genome.</title>
        <authorList>
            <person name="Summers S."/>
            <person name="Rice S.A."/>
            <person name="Freckelton M.L."/>
            <person name="Nedved B.T."/>
            <person name="Hadfield M.G."/>
        </authorList>
    </citation>
    <scope>NUCLEOTIDE SEQUENCE [LARGE SCALE GENOMIC DNA]</scope>
    <source>
        <strain evidence="3">H3</strain>
    </source>
</reference>
<name>A0A3E0U5Q7_9GAMM</name>
<feature type="chain" id="PRO_5017824443" evidence="1">
    <location>
        <begin position="21"/>
        <end position="62"/>
    </location>
</feature>
<evidence type="ECO:0000256" key="1">
    <source>
        <dbReference type="SAM" id="SignalP"/>
    </source>
</evidence>
<comment type="caution">
    <text evidence="2">The sequence shown here is derived from an EMBL/GenBank/DDBJ whole genome shotgun (WGS) entry which is preliminary data.</text>
</comment>
<dbReference type="Proteomes" id="UP000256899">
    <property type="component" value="Unassembled WGS sequence"/>
</dbReference>
<dbReference type="AlphaFoldDB" id="A0A3E0U5Q7"/>
<evidence type="ECO:0000313" key="3">
    <source>
        <dbReference type="Proteomes" id="UP000256899"/>
    </source>
</evidence>
<feature type="signal peptide" evidence="1">
    <location>
        <begin position="1"/>
        <end position="20"/>
    </location>
</feature>
<keyword evidence="3" id="KW-1185">Reference proteome</keyword>
<proteinExistence type="predicted"/>